<accession>A0A7J9ECM1</accession>
<evidence type="ECO:0000313" key="1">
    <source>
        <dbReference type="EMBL" id="MBA0770779.1"/>
    </source>
</evidence>
<dbReference type="EMBL" id="JABEZW010000007">
    <property type="protein sequence ID" value="MBA0770779.1"/>
    <property type="molecule type" value="Genomic_DNA"/>
</dbReference>
<comment type="caution">
    <text evidence="1">The sequence shown here is derived from an EMBL/GenBank/DDBJ whole genome shotgun (WGS) entry which is preliminary data.</text>
</comment>
<organism evidence="1 2">
    <name type="scientific">Gossypium trilobum</name>
    <dbReference type="NCBI Taxonomy" id="34281"/>
    <lineage>
        <taxon>Eukaryota</taxon>
        <taxon>Viridiplantae</taxon>
        <taxon>Streptophyta</taxon>
        <taxon>Embryophyta</taxon>
        <taxon>Tracheophyta</taxon>
        <taxon>Spermatophyta</taxon>
        <taxon>Magnoliopsida</taxon>
        <taxon>eudicotyledons</taxon>
        <taxon>Gunneridae</taxon>
        <taxon>Pentapetalae</taxon>
        <taxon>rosids</taxon>
        <taxon>malvids</taxon>
        <taxon>Malvales</taxon>
        <taxon>Malvaceae</taxon>
        <taxon>Malvoideae</taxon>
        <taxon>Gossypium</taxon>
    </lineage>
</organism>
<dbReference type="AlphaFoldDB" id="A0A7J9ECM1"/>
<dbReference type="Proteomes" id="UP000593568">
    <property type="component" value="Unassembled WGS sequence"/>
</dbReference>
<reference evidence="1 2" key="1">
    <citation type="journal article" date="2019" name="Genome Biol. Evol.">
        <title>Insights into the evolution of the New World diploid cottons (Gossypium, subgenus Houzingenia) based on genome sequencing.</title>
        <authorList>
            <person name="Grover C.E."/>
            <person name="Arick M.A. 2nd"/>
            <person name="Thrash A."/>
            <person name="Conover J.L."/>
            <person name="Sanders W.S."/>
            <person name="Peterson D.G."/>
            <person name="Frelichowski J.E."/>
            <person name="Scheffler J.A."/>
            <person name="Scheffler B.E."/>
            <person name="Wendel J.F."/>
        </authorList>
    </citation>
    <scope>NUCLEOTIDE SEQUENCE [LARGE SCALE GENOMIC DNA]</scope>
    <source>
        <strain evidence="1">8</strain>
        <tissue evidence="1">Leaf</tissue>
    </source>
</reference>
<proteinExistence type="predicted"/>
<keyword evidence="2" id="KW-1185">Reference proteome</keyword>
<protein>
    <submittedName>
        <fullName evidence="1">Uncharacterized protein</fullName>
    </submittedName>
</protein>
<evidence type="ECO:0000313" key="2">
    <source>
        <dbReference type="Proteomes" id="UP000593568"/>
    </source>
</evidence>
<name>A0A7J9ECM1_9ROSI</name>
<gene>
    <name evidence="1" type="ORF">Gotri_019364</name>
</gene>
<sequence length="76" mass="8970">MKILATSSMTPEYSWLWGQRVNDNISIIKQDFKKKNLELGKLEQLEEEKMQLGLDVNVQKLEADKLRKGRIRPRKI</sequence>